<organism evidence="1 2">
    <name type="scientific">Tardiphaga alba</name>
    <dbReference type="NCBI Taxonomy" id="340268"/>
    <lineage>
        <taxon>Bacteria</taxon>
        <taxon>Pseudomonadati</taxon>
        <taxon>Pseudomonadota</taxon>
        <taxon>Alphaproteobacteria</taxon>
        <taxon>Hyphomicrobiales</taxon>
        <taxon>Nitrobacteraceae</taxon>
        <taxon>Tardiphaga</taxon>
    </lineage>
</organism>
<protein>
    <submittedName>
        <fullName evidence="1">Uncharacterized protein</fullName>
    </submittedName>
</protein>
<dbReference type="Proteomes" id="UP000682843">
    <property type="component" value="Chromosome"/>
</dbReference>
<sequence length="68" mass="7300">MIAPACNGELIAERWNRDGQLMFTVTEQGAPKYGAPAGTDDLMSVIGFQRTGSGQGYSPIALRFSFSD</sequence>
<name>A0ABX8AAI3_9BRAD</name>
<keyword evidence="2" id="KW-1185">Reference proteome</keyword>
<evidence type="ECO:0000313" key="2">
    <source>
        <dbReference type="Proteomes" id="UP000682843"/>
    </source>
</evidence>
<evidence type="ECO:0000313" key="1">
    <source>
        <dbReference type="EMBL" id="QUS40707.1"/>
    </source>
</evidence>
<dbReference type="EMBL" id="CP036498">
    <property type="protein sequence ID" value="QUS40707.1"/>
    <property type="molecule type" value="Genomic_DNA"/>
</dbReference>
<accession>A0ABX8AAI3</accession>
<proteinExistence type="predicted"/>
<reference evidence="1 2" key="1">
    <citation type="submission" date="2019-02" db="EMBL/GenBank/DDBJ databases">
        <title>Emended description of the genus Rhodopseudomonas and description of Rhodopseudomonas albus sp. nov., a non-phototrophic, heavy-metal-tolerant bacterium isolated from garden soil.</title>
        <authorList>
            <person name="Bao Z."/>
            <person name="Cao W.W."/>
            <person name="Sato Y."/>
            <person name="Nishizawa T."/>
            <person name="Zhao J."/>
            <person name="Guo Y."/>
            <person name="Ohta H."/>
        </authorList>
    </citation>
    <scope>NUCLEOTIDE SEQUENCE [LARGE SCALE GENOMIC DNA]</scope>
    <source>
        <strain evidence="1 2">SK50-23</strain>
    </source>
</reference>
<dbReference type="RefSeq" id="WP_211909297.1">
    <property type="nucleotide sequence ID" value="NZ_CP036498.1"/>
</dbReference>
<gene>
    <name evidence="1" type="ORF">RPMA_19120</name>
</gene>